<reference evidence="2" key="2">
    <citation type="journal article" date="2018" name="Plant J.">
        <title>The Sorghum bicolor reference genome: improved assembly, gene annotations, a transcriptome atlas, and signatures of genome organization.</title>
        <authorList>
            <person name="McCormick R.F."/>
            <person name="Truong S.K."/>
            <person name="Sreedasyam A."/>
            <person name="Jenkins J."/>
            <person name="Shu S."/>
            <person name="Sims D."/>
            <person name="Kennedy M."/>
            <person name="Amirebrahimi M."/>
            <person name="Weers B.D."/>
            <person name="McKinley B."/>
            <person name="Mattison A."/>
            <person name="Morishige D.T."/>
            <person name="Grimwood J."/>
            <person name="Schmutz J."/>
            <person name="Mullet J.E."/>
        </authorList>
    </citation>
    <scope>NUCLEOTIDE SEQUENCE [LARGE SCALE GENOMIC DNA]</scope>
    <source>
        <strain evidence="2">cv. BTx623</strain>
    </source>
</reference>
<sequence>MAAAASRKLVKAPGLAAAVGLGFGPGSSAAGDDAVPWDVVEQKLAELLRFLASAVQAAAVAVLREHAARSSPRWARWCGLRSLPRRLWRWCSSSCAAQRRRRGPDGEEVEGLGGDVDADGPVVRYRGIYKGGIFSMHPNKPIVC</sequence>
<dbReference type="HOGENOM" id="CLU_1799923_0_0_1"/>
<evidence type="ECO:0000313" key="2">
    <source>
        <dbReference type="Proteomes" id="UP000000768"/>
    </source>
</evidence>
<proteinExistence type="predicted"/>
<evidence type="ECO:0000313" key="1">
    <source>
        <dbReference type="EMBL" id="EES17052.1"/>
    </source>
</evidence>
<keyword evidence="2" id="KW-1185">Reference proteome</keyword>
<dbReference type="Gramene" id="EES17052">
    <property type="protein sequence ID" value="EES17052"/>
    <property type="gene ID" value="SORBI_3008G102900"/>
</dbReference>
<dbReference type="eggNOG" id="ENOG502R3SE">
    <property type="taxonomic scope" value="Eukaryota"/>
</dbReference>
<dbReference type="EMBL" id="CM000767">
    <property type="protein sequence ID" value="EES17052.1"/>
    <property type="molecule type" value="Genomic_DNA"/>
</dbReference>
<reference evidence="1 2" key="1">
    <citation type="journal article" date="2009" name="Nature">
        <title>The Sorghum bicolor genome and the diversification of grasses.</title>
        <authorList>
            <person name="Paterson A.H."/>
            <person name="Bowers J.E."/>
            <person name="Bruggmann R."/>
            <person name="Dubchak I."/>
            <person name="Grimwood J."/>
            <person name="Gundlach H."/>
            <person name="Haberer G."/>
            <person name="Hellsten U."/>
            <person name="Mitros T."/>
            <person name="Poliakov A."/>
            <person name="Schmutz J."/>
            <person name="Spannagl M."/>
            <person name="Tang H."/>
            <person name="Wang X."/>
            <person name="Wicker T."/>
            <person name="Bharti A.K."/>
            <person name="Chapman J."/>
            <person name="Feltus F.A."/>
            <person name="Gowik U."/>
            <person name="Grigoriev I.V."/>
            <person name="Lyons E."/>
            <person name="Maher C.A."/>
            <person name="Martis M."/>
            <person name="Narechania A."/>
            <person name="Otillar R.P."/>
            <person name="Penning B.W."/>
            <person name="Salamov A.A."/>
            <person name="Wang Y."/>
            <person name="Zhang L."/>
            <person name="Carpita N.C."/>
            <person name="Freeling M."/>
            <person name="Gingle A.R."/>
            <person name="Hash C.T."/>
            <person name="Keller B."/>
            <person name="Klein P."/>
            <person name="Kresovich S."/>
            <person name="McCann M.C."/>
            <person name="Ming R."/>
            <person name="Peterson D.G."/>
            <person name="Mehboob-ur-Rahman"/>
            <person name="Ware D."/>
            <person name="Westhoff P."/>
            <person name="Mayer K.F."/>
            <person name="Messing J."/>
            <person name="Rokhsar D.S."/>
        </authorList>
    </citation>
    <scope>NUCLEOTIDE SEQUENCE [LARGE SCALE GENOMIC DNA]</scope>
    <source>
        <strain evidence="2">cv. BTx623</strain>
    </source>
</reference>
<dbReference type="InParanoid" id="C5YNW6"/>
<organism evidence="1 2">
    <name type="scientific">Sorghum bicolor</name>
    <name type="common">Sorghum</name>
    <name type="synonym">Sorghum vulgare</name>
    <dbReference type="NCBI Taxonomy" id="4558"/>
    <lineage>
        <taxon>Eukaryota</taxon>
        <taxon>Viridiplantae</taxon>
        <taxon>Streptophyta</taxon>
        <taxon>Embryophyta</taxon>
        <taxon>Tracheophyta</taxon>
        <taxon>Spermatophyta</taxon>
        <taxon>Magnoliopsida</taxon>
        <taxon>Liliopsida</taxon>
        <taxon>Poales</taxon>
        <taxon>Poaceae</taxon>
        <taxon>PACMAD clade</taxon>
        <taxon>Panicoideae</taxon>
        <taxon>Andropogonodae</taxon>
        <taxon>Andropogoneae</taxon>
        <taxon>Sorghinae</taxon>
        <taxon>Sorghum</taxon>
    </lineage>
</organism>
<gene>
    <name evidence="1" type="ORF">SORBI_3008G102900</name>
</gene>
<dbReference type="AlphaFoldDB" id="C5YNW6"/>
<accession>C5YNW6</accession>
<dbReference type="Proteomes" id="UP000000768">
    <property type="component" value="Chromosome 8"/>
</dbReference>
<dbReference type="OMA" id="IVIPWDE"/>
<name>C5YNW6_SORBI</name>
<protein>
    <submittedName>
        <fullName evidence="1">Uncharacterized protein</fullName>
    </submittedName>
</protein>